<proteinExistence type="predicted"/>
<dbReference type="AlphaFoldDB" id="A0A381P9B4"/>
<protein>
    <recommendedName>
        <fullName evidence="2">DUF885 domain-containing protein</fullName>
    </recommendedName>
</protein>
<evidence type="ECO:0000313" key="1">
    <source>
        <dbReference type="EMBL" id="SUZ63510.1"/>
    </source>
</evidence>
<organism evidence="1">
    <name type="scientific">marine metagenome</name>
    <dbReference type="NCBI Taxonomy" id="408172"/>
    <lineage>
        <taxon>unclassified sequences</taxon>
        <taxon>metagenomes</taxon>
        <taxon>ecological metagenomes</taxon>
    </lineage>
</organism>
<dbReference type="InterPro" id="IPR010281">
    <property type="entry name" value="DUF885"/>
</dbReference>
<sequence length="579" mass="64611">MISVISRVVLEVTMLSRWFPLPSLAGVTAVLLLTASCSSEGPRPDALGSRAEVPSSTSYEDLLTLFEDWRAFAVPAAPDYSAEAMTAQFAELARYQQRLEAIDSSGWPVAQQVDHLLVKAEMNGLDFDHRIRRPWASIPAFYATVFAAQSDTPAREGPGADGWMINLWTYDYPLADGDAERLATQLQTVPPLLQQAQSNLVEDARDLWVGGIRDMRLQASILEALAERVSGTSAGLDAAIREAHDATVQFTAWLEGELPSKSGPSGVGKENLNWYLQNVHLVNYTWDDEVALMEHELARSHATLRLIEHRNRDLPPLPVVASAEEYDRRFNASVDEFVAFLDDEEIISVRDYMAPALRAKIGSFSPAPAVGPRGFFSEVSYRDPLAMRTHSFHWTEIARIENEPHSNPIRRGPALSNIWGQRSEGLATGMEEWMMHAGLFEDRPRGKEIIQIMLAQRAARALGGLMMHGEGYTIEEASEFAAKWTPRGWMPADSETVLTEQHIYLQQPGYGTSYLIGKIEIEKLMAERARELGDEFTIKGFMDELSTAGVIPVSLVWWELTGDDSQIPRLVPLERFLNE</sequence>
<name>A0A381P9B4_9ZZZZ</name>
<reference evidence="1" key="1">
    <citation type="submission" date="2018-05" db="EMBL/GenBank/DDBJ databases">
        <authorList>
            <person name="Lanie J.A."/>
            <person name="Ng W.-L."/>
            <person name="Kazmierczak K.M."/>
            <person name="Andrzejewski T.M."/>
            <person name="Davidsen T.M."/>
            <person name="Wayne K.J."/>
            <person name="Tettelin H."/>
            <person name="Glass J.I."/>
            <person name="Rusch D."/>
            <person name="Podicherti R."/>
            <person name="Tsui H.-C.T."/>
            <person name="Winkler M.E."/>
        </authorList>
    </citation>
    <scope>NUCLEOTIDE SEQUENCE</scope>
</reference>
<gene>
    <name evidence="1" type="ORF">METZ01_LOCUS16364</name>
</gene>
<accession>A0A381P9B4</accession>
<evidence type="ECO:0008006" key="2">
    <source>
        <dbReference type="Google" id="ProtNLM"/>
    </source>
</evidence>
<dbReference type="EMBL" id="UINC01000917">
    <property type="protein sequence ID" value="SUZ63510.1"/>
    <property type="molecule type" value="Genomic_DNA"/>
</dbReference>
<dbReference type="Pfam" id="PF05960">
    <property type="entry name" value="DUF885"/>
    <property type="match status" value="2"/>
</dbReference>